<evidence type="ECO:0000313" key="1">
    <source>
        <dbReference type="EMBL" id="TMS06296.1"/>
    </source>
</evidence>
<comment type="caution">
    <text evidence="1">The sequence shown here is derived from an EMBL/GenBank/DDBJ whole genome shotgun (WGS) entry which is preliminary data.</text>
</comment>
<organism evidence="1 2">
    <name type="scientific">Larimichthys crocea</name>
    <name type="common">Large yellow croaker</name>
    <name type="synonym">Pseudosciaena crocea</name>
    <dbReference type="NCBI Taxonomy" id="215358"/>
    <lineage>
        <taxon>Eukaryota</taxon>
        <taxon>Metazoa</taxon>
        <taxon>Chordata</taxon>
        <taxon>Craniata</taxon>
        <taxon>Vertebrata</taxon>
        <taxon>Euteleostomi</taxon>
        <taxon>Actinopterygii</taxon>
        <taxon>Neopterygii</taxon>
        <taxon>Teleostei</taxon>
        <taxon>Neoteleostei</taxon>
        <taxon>Acanthomorphata</taxon>
        <taxon>Eupercaria</taxon>
        <taxon>Sciaenidae</taxon>
        <taxon>Larimichthys</taxon>
    </lineage>
</organism>
<dbReference type="Proteomes" id="UP000793456">
    <property type="component" value="Chromosome XIX"/>
</dbReference>
<keyword evidence="2" id="KW-1185">Reference proteome</keyword>
<reference evidence="1" key="1">
    <citation type="submission" date="2018-11" db="EMBL/GenBank/DDBJ databases">
        <title>The sequence and de novo assembly of Larimichthys crocea genome using PacBio and Hi-C technologies.</title>
        <authorList>
            <person name="Xu P."/>
            <person name="Chen B."/>
            <person name="Zhou Z."/>
            <person name="Ke Q."/>
            <person name="Wu Y."/>
            <person name="Bai H."/>
            <person name="Pu F."/>
        </authorList>
    </citation>
    <scope>NUCLEOTIDE SEQUENCE</scope>
    <source>
        <tissue evidence="1">Muscle</tissue>
    </source>
</reference>
<protein>
    <submittedName>
        <fullName evidence="1">Uncharacterized protein</fullName>
    </submittedName>
</protein>
<evidence type="ECO:0000313" key="2">
    <source>
        <dbReference type="Proteomes" id="UP000793456"/>
    </source>
</evidence>
<sequence length="100" mass="11503">MGAKFTICCCRYYLKHNKEEKNAILRMRTTTASKQPELLSSESSDSDTEKESLFGPQPSRKSPWSKELSQRNPVDLWTTVNRPNESPYQARIGQRVAGFY</sequence>
<accession>A0ACD3QGF5</accession>
<dbReference type="EMBL" id="CM011692">
    <property type="protein sequence ID" value="TMS06296.1"/>
    <property type="molecule type" value="Genomic_DNA"/>
</dbReference>
<proteinExistence type="predicted"/>
<gene>
    <name evidence="1" type="ORF">E3U43_016055</name>
</gene>
<name>A0ACD3QGF5_LARCR</name>